<evidence type="ECO:0000313" key="1">
    <source>
        <dbReference type="EMBL" id="KKN93556.1"/>
    </source>
</evidence>
<dbReference type="AlphaFoldDB" id="A0A0F9X400"/>
<dbReference type="EMBL" id="LAZR01000085">
    <property type="protein sequence ID" value="KKN93556.1"/>
    <property type="molecule type" value="Genomic_DNA"/>
</dbReference>
<gene>
    <name evidence="1" type="ORF">LCGC14_0197450</name>
</gene>
<reference evidence="1" key="1">
    <citation type="journal article" date="2015" name="Nature">
        <title>Complex archaea that bridge the gap between prokaryotes and eukaryotes.</title>
        <authorList>
            <person name="Spang A."/>
            <person name="Saw J.H."/>
            <person name="Jorgensen S.L."/>
            <person name="Zaremba-Niedzwiedzka K."/>
            <person name="Martijn J."/>
            <person name="Lind A.E."/>
            <person name="van Eijk R."/>
            <person name="Schleper C."/>
            <person name="Guy L."/>
            <person name="Ettema T.J."/>
        </authorList>
    </citation>
    <scope>NUCLEOTIDE SEQUENCE</scope>
</reference>
<dbReference type="InterPro" id="IPR021857">
    <property type="entry name" value="DUF3467"/>
</dbReference>
<accession>A0A0F9X400</accession>
<evidence type="ECO:0008006" key="2">
    <source>
        <dbReference type="Google" id="ProtNLM"/>
    </source>
</evidence>
<dbReference type="Pfam" id="PF11950">
    <property type="entry name" value="DUF3467"/>
    <property type="match status" value="1"/>
</dbReference>
<proteinExistence type="predicted"/>
<organism evidence="1">
    <name type="scientific">marine sediment metagenome</name>
    <dbReference type="NCBI Taxonomy" id="412755"/>
    <lineage>
        <taxon>unclassified sequences</taxon>
        <taxon>metagenomes</taxon>
        <taxon>ecological metagenomes</taxon>
    </lineage>
</organism>
<protein>
    <recommendedName>
        <fullName evidence="2">DUF3467 domain-containing protein</fullName>
    </recommendedName>
</protein>
<name>A0A0F9X400_9ZZZZ</name>
<sequence>MEQKQIKIKAKDDDLKGVYSNSMMISHTKEEFYLDFFTVFPPQGILASRVIMSPRHLKKMIGVLQENMKKYEDKFGSVEEAKESGAHIGFQP</sequence>
<comment type="caution">
    <text evidence="1">The sequence shown here is derived from an EMBL/GenBank/DDBJ whole genome shotgun (WGS) entry which is preliminary data.</text>
</comment>